<name>A0A0A9HTG6_ARUDO</name>
<reference evidence="1" key="1">
    <citation type="submission" date="2014-09" db="EMBL/GenBank/DDBJ databases">
        <authorList>
            <person name="Magalhaes I.L.F."/>
            <person name="Oliveira U."/>
            <person name="Santos F.R."/>
            <person name="Vidigal T.H.D.A."/>
            <person name="Brescovit A.D."/>
            <person name="Santos A.J."/>
        </authorList>
    </citation>
    <scope>NUCLEOTIDE SEQUENCE</scope>
    <source>
        <tissue evidence="1">Shoot tissue taken approximately 20 cm above the soil surface</tissue>
    </source>
</reference>
<dbReference type="AlphaFoldDB" id="A0A0A9HTG6"/>
<organism evidence="1">
    <name type="scientific">Arundo donax</name>
    <name type="common">Giant reed</name>
    <name type="synonym">Donax arundinaceus</name>
    <dbReference type="NCBI Taxonomy" id="35708"/>
    <lineage>
        <taxon>Eukaryota</taxon>
        <taxon>Viridiplantae</taxon>
        <taxon>Streptophyta</taxon>
        <taxon>Embryophyta</taxon>
        <taxon>Tracheophyta</taxon>
        <taxon>Spermatophyta</taxon>
        <taxon>Magnoliopsida</taxon>
        <taxon>Liliopsida</taxon>
        <taxon>Poales</taxon>
        <taxon>Poaceae</taxon>
        <taxon>PACMAD clade</taxon>
        <taxon>Arundinoideae</taxon>
        <taxon>Arundineae</taxon>
        <taxon>Arundo</taxon>
    </lineage>
</organism>
<protein>
    <submittedName>
        <fullName evidence="1">Uncharacterized protein</fullName>
    </submittedName>
</protein>
<sequence>MSNCPSVLSVEPLGTKARTLMEYWYSLHSQSK</sequence>
<accession>A0A0A9HTG6</accession>
<dbReference type="EMBL" id="GBRH01159735">
    <property type="protein sequence ID" value="JAE38161.1"/>
    <property type="molecule type" value="Transcribed_RNA"/>
</dbReference>
<reference evidence="1" key="2">
    <citation type="journal article" date="2015" name="Data Brief">
        <title>Shoot transcriptome of the giant reed, Arundo donax.</title>
        <authorList>
            <person name="Barrero R.A."/>
            <person name="Guerrero F.D."/>
            <person name="Moolhuijzen P."/>
            <person name="Goolsby J.A."/>
            <person name="Tidwell J."/>
            <person name="Bellgard S.E."/>
            <person name="Bellgard M.I."/>
        </authorList>
    </citation>
    <scope>NUCLEOTIDE SEQUENCE</scope>
    <source>
        <tissue evidence="1">Shoot tissue taken approximately 20 cm above the soil surface</tissue>
    </source>
</reference>
<evidence type="ECO:0000313" key="1">
    <source>
        <dbReference type="EMBL" id="JAE38161.1"/>
    </source>
</evidence>
<proteinExistence type="predicted"/>